<evidence type="ECO:0008006" key="7">
    <source>
        <dbReference type="Google" id="ProtNLM"/>
    </source>
</evidence>
<dbReference type="STRING" id="756892.GCA_001922645_02899"/>
<dbReference type="EMBL" id="CP044455">
    <property type="protein sequence ID" value="QIC71094.1"/>
    <property type="molecule type" value="Genomic_DNA"/>
</dbReference>
<evidence type="ECO:0000313" key="6">
    <source>
        <dbReference type="Proteomes" id="UP000593812"/>
    </source>
</evidence>
<accession>A0A0F3LL90</accession>
<evidence type="ECO:0000256" key="1">
    <source>
        <dbReference type="SAM" id="SignalP"/>
    </source>
</evidence>
<evidence type="ECO:0000313" key="2">
    <source>
        <dbReference type="EMBL" id="MDV4314836.1"/>
    </source>
</evidence>
<evidence type="ECO:0000313" key="3">
    <source>
        <dbReference type="EMBL" id="QIC71094.1"/>
    </source>
</evidence>
<organism evidence="4 6">
    <name type="scientific">Acinetobacter indicus</name>
    <dbReference type="NCBI Taxonomy" id="756892"/>
    <lineage>
        <taxon>Bacteria</taxon>
        <taxon>Pseudomonadati</taxon>
        <taxon>Pseudomonadota</taxon>
        <taxon>Gammaproteobacteria</taxon>
        <taxon>Moraxellales</taxon>
        <taxon>Moraxellaceae</taxon>
        <taxon>Acinetobacter</taxon>
    </lineage>
</organism>
<name>A0A0F3LL90_9GAMM</name>
<dbReference type="Proteomes" id="UP000593812">
    <property type="component" value="Chromosome"/>
</dbReference>
<evidence type="ECO:0000313" key="5">
    <source>
        <dbReference type="Proteomes" id="UP000503440"/>
    </source>
</evidence>
<proteinExistence type="predicted"/>
<dbReference type="KEGG" id="aid:CTZ23_12640"/>
<dbReference type="AlphaFoldDB" id="A0A0F3LL90"/>
<protein>
    <recommendedName>
        <fullName evidence="7">Spore coat protein U domain-containing protein</fullName>
    </recommendedName>
</protein>
<dbReference type="EMBL" id="CP048654">
    <property type="protein sequence ID" value="QOW42288.1"/>
    <property type="molecule type" value="Genomic_DNA"/>
</dbReference>
<sequence>MKASVLFLVCCISSSLSLAHARQCQIERLTATQLNLNASYLSQAATSFSVNCDSRYAIKFNSRNLVNSTGSSYLVNEKNYKLRTQMNISGASSSRWNVPLSQAPTGQDKFVVLVQLMERPTARTPAGVYRDSLYINLMF</sequence>
<gene>
    <name evidence="3" type="ORF">FSC09_12090</name>
    <name evidence="4" type="ORF">G0027_05125</name>
    <name evidence="2" type="ORF">MSG88_03405</name>
</gene>
<feature type="signal peptide" evidence="1">
    <location>
        <begin position="1"/>
        <end position="21"/>
    </location>
</feature>
<dbReference type="RefSeq" id="WP_005182377.1">
    <property type="nucleotide sequence ID" value="NZ_CAXNYR010000017.1"/>
</dbReference>
<feature type="chain" id="PRO_5015038070" description="Spore coat protein U domain-containing protein" evidence="1">
    <location>
        <begin position="22"/>
        <end position="139"/>
    </location>
</feature>
<reference evidence="4 6" key="2">
    <citation type="submission" date="2020-02" db="EMBL/GenBank/DDBJ databases">
        <title>Tigecycline-resistant Acinetobacter species from pigs and migratory birds.</title>
        <authorList>
            <person name="Chen C."/>
            <person name="Sun J."/>
            <person name="Liao X.-P."/>
            <person name="Liu Y.-H."/>
        </authorList>
    </citation>
    <scope>NUCLEOTIDE SEQUENCE [LARGE SCALE GENOMIC DNA]</scope>
    <source>
        <strain evidence="4 6">C15_T</strain>
    </source>
</reference>
<reference evidence="2" key="3">
    <citation type="submission" date="2023-10" db="EMBL/GenBank/DDBJ databases">
        <authorList>
            <person name="Sykes E.M.E."/>
            <person name="Khan I.U.H."/>
            <person name="Kumar A."/>
        </authorList>
    </citation>
    <scope>NUCLEOTIDE SEQUENCE</scope>
    <source>
        <strain evidence="2">IK5</strain>
    </source>
</reference>
<dbReference type="Proteomes" id="UP000503440">
    <property type="component" value="Chromosome"/>
</dbReference>
<evidence type="ECO:0000313" key="4">
    <source>
        <dbReference type="EMBL" id="QOW42288.1"/>
    </source>
</evidence>
<reference evidence="3 5" key="1">
    <citation type="submission" date="2019-09" db="EMBL/GenBank/DDBJ databases">
        <title>Non-baumannii Acinetobacter spp. carrying blaNDM-1 isolated in China.</title>
        <authorList>
            <person name="Cui C."/>
            <person name="Chen C."/>
            <person name="Sun J."/>
            <person name="Liu Y."/>
        </authorList>
    </citation>
    <scope>NUCLEOTIDE SEQUENCE [LARGE SCALE GENOMIC DNA]</scope>
    <source>
        <strain evidence="3 5">B18</strain>
    </source>
</reference>
<dbReference type="Proteomes" id="UP001284654">
    <property type="component" value="Unassembled WGS sequence"/>
</dbReference>
<dbReference type="EMBL" id="JAWJYY010000001">
    <property type="protein sequence ID" value="MDV4314836.1"/>
    <property type="molecule type" value="Genomic_DNA"/>
</dbReference>
<dbReference type="GeneID" id="69465024"/>
<keyword evidence="1" id="KW-0732">Signal</keyword>